<dbReference type="Pfam" id="PF02687">
    <property type="entry name" value="FtsX"/>
    <property type="match status" value="2"/>
</dbReference>
<evidence type="ECO:0000259" key="7">
    <source>
        <dbReference type="Pfam" id="PF02687"/>
    </source>
</evidence>
<feature type="transmembrane region" description="Helical" evidence="6">
    <location>
        <begin position="687"/>
        <end position="706"/>
    </location>
</feature>
<evidence type="ECO:0000256" key="4">
    <source>
        <dbReference type="ARBA" id="ARBA00022989"/>
    </source>
</evidence>
<dbReference type="STRING" id="1423750.FC89_GL000525"/>
<feature type="domain" description="ABC3 transporter permease C-terminal" evidence="7">
    <location>
        <begin position="639"/>
        <end position="754"/>
    </location>
</feature>
<proteinExistence type="predicted"/>
<feature type="transmembrane region" description="Helical" evidence="6">
    <location>
        <begin position="259"/>
        <end position="281"/>
    </location>
</feature>
<evidence type="ECO:0000256" key="1">
    <source>
        <dbReference type="ARBA" id="ARBA00004651"/>
    </source>
</evidence>
<keyword evidence="2" id="KW-1003">Cell membrane</keyword>
<comment type="caution">
    <text evidence="8">The sequence shown here is derived from an EMBL/GenBank/DDBJ whole genome shotgun (WGS) entry which is preliminary data.</text>
</comment>
<reference evidence="8 9" key="1">
    <citation type="journal article" date="2015" name="Genome Announc.">
        <title>Expanding the biotechnology potential of lactobacilli through comparative genomics of 213 strains and associated genera.</title>
        <authorList>
            <person name="Sun Z."/>
            <person name="Harris H.M."/>
            <person name="McCann A."/>
            <person name="Guo C."/>
            <person name="Argimon S."/>
            <person name="Zhang W."/>
            <person name="Yang X."/>
            <person name="Jeffery I.B."/>
            <person name="Cooney J.C."/>
            <person name="Kagawa T.F."/>
            <person name="Liu W."/>
            <person name="Song Y."/>
            <person name="Salvetti E."/>
            <person name="Wrobel A."/>
            <person name="Rasinkangas P."/>
            <person name="Parkhill J."/>
            <person name="Rea M.C."/>
            <person name="O'Sullivan O."/>
            <person name="Ritari J."/>
            <person name="Douillard F.P."/>
            <person name="Paul Ross R."/>
            <person name="Yang R."/>
            <person name="Briner A.E."/>
            <person name="Felis G.E."/>
            <person name="de Vos W.M."/>
            <person name="Barrangou R."/>
            <person name="Klaenhammer T.R."/>
            <person name="Caufield P.W."/>
            <person name="Cui Y."/>
            <person name="Zhang H."/>
            <person name="O'Toole P.W."/>
        </authorList>
    </citation>
    <scope>NUCLEOTIDE SEQUENCE [LARGE SCALE GENOMIC DNA]</scope>
    <source>
        <strain evidence="8 9">DSM 18630</strain>
    </source>
</reference>
<feature type="transmembrane region" description="Helical" evidence="6">
    <location>
        <begin position="424"/>
        <end position="443"/>
    </location>
</feature>
<evidence type="ECO:0000313" key="9">
    <source>
        <dbReference type="Proteomes" id="UP000051451"/>
    </source>
</evidence>
<dbReference type="Proteomes" id="UP000051451">
    <property type="component" value="Unassembled WGS sequence"/>
</dbReference>
<dbReference type="OrthoDB" id="5137249at2"/>
<evidence type="ECO:0000256" key="2">
    <source>
        <dbReference type="ARBA" id="ARBA00022475"/>
    </source>
</evidence>
<comment type="subcellular location">
    <subcellularLocation>
        <location evidence="1">Cell membrane</location>
        <topology evidence="1">Multi-pass membrane protein</topology>
    </subcellularLocation>
</comment>
<keyword evidence="5 6" id="KW-0472">Membrane</keyword>
<dbReference type="PATRIC" id="fig|1423750.3.peg.541"/>
<feature type="transmembrane region" description="Helical" evidence="6">
    <location>
        <begin position="12"/>
        <end position="36"/>
    </location>
</feature>
<feature type="transmembrane region" description="Helical" evidence="6">
    <location>
        <begin position="348"/>
        <end position="370"/>
    </location>
</feature>
<protein>
    <submittedName>
        <fullName evidence="8">Efflux ABC transporter permease</fullName>
    </submittedName>
</protein>
<dbReference type="PANTHER" id="PTHR30287">
    <property type="entry name" value="MEMBRANE COMPONENT OF PREDICTED ABC SUPERFAMILY METABOLITE UPTAKE TRANSPORTER"/>
    <property type="match status" value="1"/>
</dbReference>
<evidence type="ECO:0000256" key="5">
    <source>
        <dbReference type="ARBA" id="ARBA00023136"/>
    </source>
</evidence>
<dbReference type="GO" id="GO:0005886">
    <property type="term" value="C:plasma membrane"/>
    <property type="evidence" value="ECO:0007669"/>
    <property type="project" value="UniProtKB-SubCell"/>
</dbReference>
<dbReference type="InterPro" id="IPR003838">
    <property type="entry name" value="ABC3_permease_C"/>
</dbReference>
<dbReference type="PANTHER" id="PTHR30287:SF1">
    <property type="entry name" value="INNER MEMBRANE PROTEIN"/>
    <property type="match status" value="1"/>
</dbReference>
<dbReference type="RefSeq" id="WP_057871306.1">
    <property type="nucleotide sequence ID" value="NZ_AZGB01000015.1"/>
</dbReference>
<gene>
    <name evidence="8" type="ORF">FC89_GL000525</name>
</gene>
<sequence length="763" mass="85686">MKFLIRKLMRTIVKNWVQFFSVLLMVFLSVLFYTGLEGTWHGMSQSINQYVRNSNLATAWIQTTGITNHEFKRIQKLPLVSLASKSSEISTKARLNNQTRYVNLATATDNKLSRPDLIGSKKINSRTTGIYLNKEFADANHLKKGDTLKFHYQNKTIVLPVIGMIRSPEKMYYTGSSDYLSPQKQNYGYGIVSSQTLAHKFGYKGLPTKVTLKSKKNFKVESQVRQILGAKYITMSTRKSDPEIATAISRVSQIKDLSVLFATIFILLSILAMYTTIKRLIDSQQRDIAVLRALGYSKRALLFYYSLYGLSIGIVGTLLGWLGSPILSNFVLASQKQMFSLPNWQVSYTLNSIWIALLVIIICTFSAMWASRGQSGQSPAEALKGKPGKKSQKVFLETWKRLWNKLSIGRRWAWRDSLGDPVRLAMGIVGVVGGLALIMTGFGTKDSMSYQVKNTFGHEFTYNRQLDLNEQNTDKLNQQLVHKTKGQALSVISASVNPHGKFDRPLTVIDRGQYVHLTTTTGKKIHNGGIYVTQGLANTMKVKPGDYIRVTPSLTTKAKKIIVKGILRSSATQGLYLTRLTWDQWKLRFRPNEILIGKKKIPHRILTSPAISKVVSISDQRNNAQKMVDNLSSIFLLIQVFGIILAVVILYNLGSLSFTERSRNYATFRILGFQKSEIRSLTTSENLSTTILGLCIGVPFGFWFLAKYVTTFSTDQIIYYPVLNPFGLVAAILITTISSLSTILLVGRRLRELNMIAATKGVE</sequence>
<organism evidence="8 9">
    <name type="scientific">Liquorilactobacillus ghanensis DSM 18630</name>
    <dbReference type="NCBI Taxonomy" id="1423750"/>
    <lineage>
        <taxon>Bacteria</taxon>
        <taxon>Bacillati</taxon>
        <taxon>Bacillota</taxon>
        <taxon>Bacilli</taxon>
        <taxon>Lactobacillales</taxon>
        <taxon>Lactobacillaceae</taxon>
        <taxon>Liquorilactobacillus</taxon>
    </lineage>
</organism>
<dbReference type="AlphaFoldDB" id="A0A0R1VL37"/>
<accession>A0A0R1VL37</accession>
<keyword evidence="3 6" id="KW-0812">Transmembrane</keyword>
<feature type="transmembrane region" description="Helical" evidence="6">
    <location>
        <begin position="302"/>
        <end position="322"/>
    </location>
</feature>
<feature type="transmembrane region" description="Helical" evidence="6">
    <location>
        <begin position="631"/>
        <end position="653"/>
    </location>
</feature>
<dbReference type="EMBL" id="AZGB01000015">
    <property type="protein sequence ID" value="KRM06385.1"/>
    <property type="molecule type" value="Genomic_DNA"/>
</dbReference>
<name>A0A0R1VL37_9LACO</name>
<keyword evidence="9" id="KW-1185">Reference proteome</keyword>
<evidence type="ECO:0000256" key="3">
    <source>
        <dbReference type="ARBA" id="ARBA00022692"/>
    </source>
</evidence>
<feature type="transmembrane region" description="Helical" evidence="6">
    <location>
        <begin position="726"/>
        <end position="746"/>
    </location>
</feature>
<dbReference type="InterPro" id="IPR038766">
    <property type="entry name" value="Membrane_comp_ABC_pdt"/>
</dbReference>
<keyword evidence="4 6" id="KW-1133">Transmembrane helix</keyword>
<dbReference type="GeneID" id="98318568"/>
<evidence type="ECO:0000256" key="6">
    <source>
        <dbReference type="SAM" id="Phobius"/>
    </source>
</evidence>
<evidence type="ECO:0000313" key="8">
    <source>
        <dbReference type="EMBL" id="KRM06385.1"/>
    </source>
</evidence>
<feature type="domain" description="ABC3 transporter permease C-terminal" evidence="7">
    <location>
        <begin position="260"/>
        <end position="371"/>
    </location>
</feature>